<accession>A0A3B0C6S6</accession>
<dbReference type="InterPro" id="IPR051604">
    <property type="entry name" value="Ergot_Alk_Oxidoreductase"/>
</dbReference>
<dbReference type="Pfam" id="PF05368">
    <property type="entry name" value="NmrA"/>
    <property type="match status" value="1"/>
</dbReference>
<dbReference type="OrthoDB" id="339107at2"/>
<dbReference type="RefSeq" id="WP_120748729.1">
    <property type="nucleotide sequence ID" value="NZ_RBAH01000013.1"/>
</dbReference>
<dbReference type="PANTHER" id="PTHR43162">
    <property type="match status" value="1"/>
</dbReference>
<gene>
    <name evidence="2" type="ORF">D7M11_18525</name>
</gene>
<organism evidence="2 3">
    <name type="scientific">Paenibacillus ginsengarvi</name>
    <dbReference type="NCBI Taxonomy" id="400777"/>
    <lineage>
        <taxon>Bacteria</taxon>
        <taxon>Bacillati</taxon>
        <taxon>Bacillota</taxon>
        <taxon>Bacilli</taxon>
        <taxon>Bacillales</taxon>
        <taxon>Paenibacillaceae</taxon>
        <taxon>Paenibacillus</taxon>
    </lineage>
</organism>
<dbReference type="Proteomes" id="UP000282311">
    <property type="component" value="Unassembled WGS sequence"/>
</dbReference>
<evidence type="ECO:0000259" key="1">
    <source>
        <dbReference type="Pfam" id="PF05368"/>
    </source>
</evidence>
<sequence length="288" mass="31916">MKVGVIGGTGLVGSRLVRELSERNVSVRVLARNPEKHRGSNPGVEWVRGDLEAPGSLEGAFDQLDAVFLLNGLAQNETNQGIAAVTAIQKAGIRKIVYLSVPMAEHMLHIPHIKSKIGVEDAIKHSGIAYTILRPNNFYQNDCWFRDAILQYGVYPQPLGTVGLHRVDIGDIAHAAANALLLKGYEGGEYPLNGPEALTGETIAETYSRHTGTDVRYAGNDLDAWYRQAVTAMPEWLARDFQVMYASFQQFGCLGTEQDYARQKELLLREPRSFDDFVAETVTNWKNE</sequence>
<keyword evidence="3" id="KW-1185">Reference proteome</keyword>
<dbReference type="PANTHER" id="PTHR43162:SF1">
    <property type="entry name" value="PRESTALK A DIFFERENTIATION PROTEIN A"/>
    <property type="match status" value="1"/>
</dbReference>
<comment type="caution">
    <text evidence="2">The sequence shown here is derived from an EMBL/GenBank/DDBJ whole genome shotgun (WGS) entry which is preliminary data.</text>
</comment>
<dbReference type="Gene3D" id="3.40.50.720">
    <property type="entry name" value="NAD(P)-binding Rossmann-like Domain"/>
    <property type="match status" value="1"/>
</dbReference>
<dbReference type="Gene3D" id="3.90.25.10">
    <property type="entry name" value="UDP-galactose 4-epimerase, domain 1"/>
    <property type="match status" value="1"/>
</dbReference>
<feature type="domain" description="NmrA-like" evidence="1">
    <location>
        <begin position="2"/>
        <end position="277"/>
    </location>
</feature>
<evidence type="ECO:0000313" key="2">
    <source>
        <dbReference type="EMBL" id="RKN81975.1"/>
    </source>
</evidence>
<reference evidence="2 3" key="1">
    <citation type="journal article" date="2007" name="Int. J. Syst. Evol. Microbiol.">
        <title>Paenibacillus ginsengarvi sp. nov., isolated from soil from ginseng cultivation.</title>
        <authorList>
            <person name="Yoon M.H."/>
            <person name="Ten L.N."/>
            <person name="Im W.T."/>
        </authorList>
    </citation>
    <scope>NUCLEOTIDE SEQUENCE [LARGE SCALE GENOMIC DNA]</scope>
    <source>
        <strain evidence="2 3">KCTC 13059</strain>
    </source>
</reference>
<evidence type="ECO:0000313" key="3">
    <source>
        <dbReference type="Proteomes" id="UP000282311"/>
    </source>
</evidence>
<proteinExistence type="predicted"/>
<protein>
    <submittedName>
        <fullName evidence="2">NAD-dependent epimerase/dehydratase family protein</fullName>
    </submittedName>
</protein>
<dbReference type="InterPro" id="IPR008030">
    <property type="entry name" value="NmrA-like"/>
</dbReference>
<dbReference type="AlphaFoldDB" id="A0A3B0C6S6"/>
<dbReference type="EMBL" id="RBAH01000013">
    <property type="protein sequence ID" value="RKN81975.1"/>
    <property type="molecule type" value="Genomic_DNA"/>
</dbReference>
<name>A0A3B0C6S6_9BACL</name>
<dbReference type="SUPFAM" id="SSF51735">
    <property type="entry name" value="NAD(P)-binding Rossmann-fold domains"/>
    <property type="match status" value="1"/>
</dbReference>
<dbReference type="InterPro" id="IPR036291">
    <property type="entry name" value="NAD(P)-bd_dom_sf"/>
</dbReference>